<dbReference type="PANTHER" id="PTHR46137">
    <property type="entry name" value="OS05G0310600 PROTEIN"/>
    <property type="match status" value="1"/>
</dbReference>
<organism evidence="3 4">
    <name type="scientific">Oopsacas minuta</name>
    <dbReference type="NCBI Taxonomy" id="111878"/>
    <lineage>
        <taxon>Eukaryota</taxon>
        <taxon>Metazoa</taxon>
        <taxon>Porifera</taxon>
        <taxon>Hexactinellida</taxon>
        <taxon>Hexasterophora</taxon>
        <taxon>Lyssacinosida</taxon>
        <taxon>Leucopsacidae</taxon>
        <taxon>Oopsacas</taxon>
    </lineage>
</organism>
<comment type="caution">
    <text evidence="3">The sequence shown here is derived from an EMBL/GenBank/DDBJ whole genome shotgun (WGS) entry which is preliminary data.</text>
</comment>
<dbReference type="PROSITE" id="PS51934">
    <property type="entry name" value="LRAT"/>
    <property type="match status" value="1"/>
</dbReference>
<dbReference type="SUPFAM" id="SSF54001">
    <property type="entry name" value="Cysteine proteinases"/>
    <property type="match status" value="1"/>
</dbReference>
<reference evidence="3 4" key="1">
    <citation type="journal article" date="2023" name="BMC Biol.">
        <title>The compact genome of the sponge Oopsacas minuta (Hexactinellida) is lacking key metazoan core genes.</title>
        <authorList>
            <person name="Santini S."/>
            <person name="Schenkelaars Q."/>
            <person name="Jourda C."/>
            <person name="Duchesne M."/>
            <person name="Belahbib H."/>
            <person name="Rocher C."/>
            <person name="Selva M."/>
            <person name="Riesgo A."/>
            <person name="Vervoort M."/>
            <person name="Leys S.P."/>
            <person name="Kodjabachian L."/>
            <person name="Le Bivic A."/>
            <person name="Borchiellini C."/>
            <person name="Claverie J.M."/>
            <person name="Renard E."/>
        </authorList>
    </citation>
    <scope>NUCLEOTIDE SEQUENCE [LARGE SCALE GENOMIC DNA]</scope>
    <source>
        <strain evidence="3">SPO-2</strain>
    </source>
</reference>
<dbReference type="AlphaFoldDB" id="A0AAV7JCU2"/>
<keyword evidence="4" id="KW-1185">Reference proteome</keyword>
<dbReference type="InterPro" id="IPR007053">
    <property type="entry name" value="LRAT_dom"/>
</dbReference>
<protein>
    <submittedName>
        <fullName evidence="3">NC domain protein</fullName>
    </submittedName>
</protein>
<sequence length="157" mass="17304">MGNAVTQDNLQPGDVIYRDNKVFELANHYGVYIGDEGVIHFSSDGIKLMSYDEFASGYEVSLKRYDATHPREQIVEVARYYLKHPEKWDDYSLVFNNCEHFASFCATGKKKSGQVQKAVVAGAVGVGVGVALTVVAGGLFIAANGKEDNDKKKENYV</sequence>
<name>A0AAV7JCU2_9METZ</name>
<evidence type="ECO:0000259" key="2">
    <source>
        <dbReference type="PROSITE" id="PS51934"/>
    </source>
</evidence>
<accession>A0AAV7JCU2</accession>
<keyword evidence="1" id="KW-0812">Transmembrane</keyword>
<gene>
    <name evidence="3" type="ORF">LOD99_9247</name>
</gene>
<evidence type="ECO:0000313" key="3">
    <source>
        <dbReference type="EMBL" id="KAI6646295.1"/>
    </source>
</evidence>
<feature type="transmembrane region" description="Helical" evidence="1">
    <location>
        <begin position="118"/>
        <end position="143"/>
    </location>
</feature>
<dbReference type="PANTHER" id="PTHR46137:SF1">
    <property type="entry name" value="LRAT DOMAIN-CONTAINING PROTEIN"/>
    <property type="match status" value="1"/>
</dbReference>
<dbReference type="EMBL" id="JAKMXF010000356">
    <property type="protein sequence ID" value="KAI6646295.1"/>
    <property type="molecule type" value="Genomic_DNA"/>
</dbReference>
<dbReference type="Pfam" id="PF04970">
    <property type="entry name" value="LRAT"/>
    <property type="match status" value="1"/>
</dbReference>
<dbReference type="Proteomes" id="UP001165289">
    <property type="component" value="Unassembled WGS sequence"/>
</dbReference>
<dbReference type="InterPro" id="IPR038765">
    <property type="entry name" value="Papain-like_cys_pep_sf"/>
</dbReference>
<proteinExistence type="predicted"/>
<keyword evidence="1" id="KW-0472">Membrane</keyword>
<dbReference type="Gene3D" id="3.90.1720.10">
    <property type="entry name" value="endopeptidase domain like (from Nostoc punctiforme)"/>
    <property type="match status" value="1"/>
</dbReference>
<keyword evidence="1" id="KW-1133">Transmembrane helix</keyword>
<feature type="domain" description="LRAT" evidence="2">
    <location>
        <begin position="18"/>
        <end position="114"/>
    </location>
</feature>
<evidence type="ECO:0000313" key="4">
    <source>
        <dbReference type="Proteomes" id="UP001165289"/>
    </source>
</evidence>
<evidence type="ECO:0000256" key="1">
    <source>
        <dbReference type="SAM" id="Phobius"/>
    </source>
</evidence>